<organism evidence="1 2">
    <name type="scientific">Paraburkholderia ribeironis</name>
    <dbReference type="NCBI Taxonomy" id="1247936"/>
    <lineage>
        <taxon>Bacteria</taxon>
        <taxon>Pseudomonadati</taxon>
        <taxon>Pseudomonadota</taxon>
        <taxon>Betaproteobacteria</taxon>
        <taxon>Burkholderiales</taxon>
        <taxon>Burkholderiaceae</taxon>
        <taxon>Paraburkholderia</taxon>
    </lineage>
</organism>
<sequence>MEAILSDSRGSAQSAECHRTNRRFQARVSILHVARGMLPGRTWPDGQSRVVGCRAPAPIPYNQSFNSWRIPRCRR</sequence>
<proteinExistence type="predicted"/>
<dbReference type="EMBL" id="CYGX02000049">
    <property type="protein sequence ID" value="SIT44791.1"/>
    <property type="molecule type" value="Genomic_DNA"/>
</dbReference>
<evidence type="ECO:0000313" key="1">
    <source>
        <dbReference type="EMBL" id="SIT44791.1"/>
    </source>
</evidence>
<reference evidence="1 2" key="1">
    <citation type="submission" date="2016-12" db="EMBL/GenBank/DDBJ databases">
        <authorList>
            <person name="Song W.-J."/>
            <person name="Kurnit D.M."/>
        </authorList>
    </citation>
    <scope>NUCLEOTIDE SEQUENCE [LARGE SCALE GENOMIC DNA]</scope>
    <source>
        <strain evidence="1 2">STM7296</strain>
    </source>
</reference>
<accession>A0A1N7SBS6</accession>
<name>A0A1N7SBS6_9BURK</name>
<keyword evidence="2" id="KW-1185">Reference proteome</keyword>
<dbReference type="Proteomes" id="UP000187012">
    <property type="component" value="Unassembled WGS sequence"/>
</dbReference>
<dbReference type="STRING" id="1247936.BN2475_490043"/>
<evidence type="ECO:0000313" key="2">
    <source>
        <dbReference type="Proteomes" id="UP000187012"/>
    </source>
</evidence>
<gene>
    <name evidence="1" type="ORF">BN2475_490043</name>
</gene>
<dbReference type="AlphaFoldDB" id="A0A1N7SBS6"/>
<protein>
    <submittedName>
        <fullName evidence="1">Uncharacterized protein</fullName>
    </submittedName>
</protein>